<evidence type="ECO:0000256" key="1">
    <source>
        <dbReference type="ARBA" id="ARBA00004083"/>
    </source>
</evidence>
<evidence type="ECO:0000256" key="3">
    <source>
        <dbReference type="ARBA" id="ARBA00022730"/>
    </source>
</evidence>
<dbReference type="GO" id="GO:0003735">
    <property type="term" value="F:structural constituent of ribosome"/>
    <property type="evidence" value="ECO:0007669"/>
    <property type="project" value="InterPro"/>
</dbReference>
<keyword evidence="3 8" id="KW-0699">rRNA-binding</keyword>
<evidence type="ECO:0000256" key="5">
    <source>
        <dbReference type="ARBA" id="ARBA00022980"/>
    </source>
</evidence>
<keyword evidence="6 8" id="KW-0687">Ribonucleoprotein</keyword>
<dbReference type="PANTHER" id="PTHR10746:SF17">
    <property type="entry name" value="LARGE RIBOSOMAL SUBUNIT PROTEIN UL4C"/>
    <property type="match status" value="1"/>
</dbReference>
<dbReference type="GO" id="GO:0005840">
    <property type="term" value="C:ribosome"/>
    <property type="evidence" value="ECO:0007669"/>
    <property type="project" value="UniProtKB-KW"/>
</dbReference>
<dbReference type="AlphaFoldDB" id="A0A1Z1MS75"/>
<geneLocation type="chloroplast" evidence="10"/>
<evidence type="ECO:0000256" key="9">
    <source>
        <dbReference type="SAM" id="MobiDB-lite"/>
    </source>
</evidence>
<organism evidence="10">
    <name type="scientific">Kapraunia schneideri</name>
    <dbReference type="NCBI Taxonomy" id="717899"/>
    <lineage>
        <taxon>Eukaryota</taxon>
        <taxon>Rhodophyta</taxon>
        <taxon>Florideophyceae</taxon>
        <taxon>Rhodymeniophycidae</taxon>
        <taxon>Ceramiales</taxon>
        <taxon>Rhodomelaceae</taxon>
        <taxon>Kapraunia</taxon>
    </lineage>
</organism>
<keyword evidence="4 8" id="KW-0694">RNA-binding</keyword>
<comment type="function">
    <text evidence="1 8">Probably binds the 23S rRNA.</text>
</comment>
<comment type="subunit">
    <text evidence="8">Part of the 50S ribosomal subunit.</text>
</comment>
<evidence type="ECO:0000256" key="7">
    <source>
        <dbReference type="ARBA" id="ARBA00035208"/>
    </source>
</evidence>
<dbReference type="Pfam" id="PF00573">
    <property type="entry name" value="Ribosomal_L4"/>
    <property type="match status" value="1"/>
</dbReference>
<evidence type="ECO:0000256" key="6">
    <source>
        <dbReference type="ARBA" id="ARBA00023274"/>
    </source>
</evidence>
<keyword evidence="10" id="KW-0150">Chloroplast</keyword>
<dbReference type="GO" id="GO:0019843">
    <property type="term" value="F:rRNA binding"/>
    <property type="evidence" value="ECO:0007669"/>
    <property type="project" value="UniProtKB-UniRule"/>
</dbReference>
<comment type="similarity">
    <text evidence="2 8">Belongs to the universal ribosomal protein uL4 family.</text>
</comment>
<proteinExistence type="inferred from homology"/>
<dbReference type="GO" id="GO:0009507">
    <property type="term" value="C:chloroplast"/>
    <property type="evidence" value="ECO:0007669"/>
    <property type="project" value="UniProtKB-SubCell"/>
</dbReference>
<gene>
    <name evidence="8 10" type="primary">rpl4</name>
</gene>
<dbReference type="InterPro" id="IPR013005">
    <property type="entry name" value="Ribosomal_uL4-like"/>
</dbReference>
<comment type="subcellular location">
    <subcellularLocation>
        <location evidence="8">Plastid</location>
        <location evidence="8">Chloroplast</location>
    </subcellularLocation>
</comment>
<evidence type="ECO:0000256" key="8">
    <source>
        <dbReference type="HAMAP-Rule" id="MF_01328"/>
    </source>
</evidence>
<dbReference type="NCBIfam" id="TIGR03953">
    <property type="entry name" value="rplD_bact"/>
    <property type="match status" value="1"/>
</dbReference>
<keyword evidence="5 8" id="KW-0689">Ribosomal protein</keyword>
<evidence type="ECO:0000256" key="4">
    <source>
        <dbReference type="ARBA" id="ARBA00022884"/>
    </source>
</evidence>
<dbReference type="SUPFAM" id="SSF52166">
    <property type="entry name" value="Ribosomal protein L4"/>
    <property type="match status" value="1"/>
</dbReference>
<reference evidence="10" key="1">
    <citation type="journal article" date="2017" name="J. Phycol.">
        <title>Analysis of chloroplast genomes and a supermatrix inform reclassification of the Rhodomelaceae (Rhodophyta).</title>
        <authorList>
            <person name="Diaz-Tapia P."/>
            <person name="Maggs C.A."/>
            <person name="West J.A."/>
            <person name="Verbruggen H."/>
        </authorList>
    </citation>
    <scope>NUCLEOTIDE SEQUENCE</scope>
    <source>
        <strain evidence="10">PD1720</strain>
    </source>
</reference>
<dbReference type="HAMAP" id="MF_01328_B">
    <property type="entry name" value="Ribosomal_uL4_B"/>
    <property type="match status" value="1"/>
</dbReference>
<name>A0A1Z1MS75_9FLOR</name>
<dbReference type="GeneID" id="33362025"/>
<dbReference type="InterPro" id="IPR002136">
    <property type="entry name" value="Ribosomal_uL4"/>
</dbReference>
<evidence type="ECO:0000256" key="2">
    <source>
        <dbReference type="ARBA" id="ARBA00010528"/>
    </source>
</evidence>
<protein>
    <recommendedName>
        <fullName evidence="7 8">Large ribosomal subunit protein uL4c</fullName>
    </recommendedName>
</protein>
<feature type="compositionally biased region" description="Basic residues" evidence="9">
    <location>
        <begin position="62"/>
        <end position="73"/>
    </location>
</feature>
<feature type="region of interest" description="Disordered" evidence="9">
    <location>
        <begin position="52"/>
        <end position="86"/>
    </location>
</feature>
<dbReference type="GO" id="GO:1990904">
    <property type="term" value="C:ribonucleoprotein complex"/>
    <property type="evidence" value="ECO:0007669"/>
    <property type="project" value="UniProtKB-KW"/>
</dbReference>
<dbReference type="EMBL" id="MF101454">
    <property type="protein sequence ID" value="ARW68953.1"/>
    <property type="molecule type" value="Genomic_DNA"/>
</dbReference>
<accession>A0A1Z1MS75</accession>
<sequence>MSNIKTLEYQIQNTENKEEMHIRISENISGQMYLVHKAFKQQLTNNRIRNAHTKTRKDVRGGGKKPWKQKGTGRARAGSNRSPLWNGGGVIFGPKNKTYKSKLNRKENRLAINTLIYNKFKNTIIVESLTTKLDKPNTKTAIRAIEQTGIKLNKKEKILIALDKQNNNLYLSLRNIRNIEIIEINNINILSLLKADTILLTYKALRKLKSFTEK</sequence>
<keyword evidence="10" id="KW-0934">Plastid</keyword>
<dbReference type="GO" id="GO:0006412">
    <property type="term" value="P:translation"/>
    <property type="evidence" value="ECO:0007669"/>
    <property type="project" value="UniProtKB-UniRule"/>
</dbReference>
<evidence type="ECO:0000313" key="10">
    <source>
        <dbReference type="EMBL" id="ARW68953.1"/>
    </source>
</evidence>
<dbReference type="PANTHER" id="PTHR10746">
    <property type="entry name" value="50S RIBOSOMAL PROTEIN L4"/>
    <property type="match status" value="1"/>
</dbReference>
<dbReference type="Gene3D" id="3.40.1370.10">
    <property type="match status" value="1"/>
</dbReference>
<dbReference type="RefSeq" id="YP_009399347.1">
    <property type="nucleotide sequence ID" value="NC_035296.1"/>
</dbReference>
<dbReference type="InterPro" id="IPR023574">
    <property type="entry name" value="Ribosomal_uL4_dom_sf"/>
</dbReference>